<keyword evidence="2" id="KW-1185">Reference proteome</keyword>
<sequence>MEKTAKSCKFFVCPGRNAPGARQWAQGASSCSNVLFMFCFLRNARVGLRIAQ</sequence>
<accession>A0A392TNL2</accession>
<protein>
    <submittedName>
        <fullName evidence="1">Uncharacterized protein</fullName>
    </submittedName>
</protein>
<reference evidence="1 2" key="1">
    <citation type="journal article" date="2018" name="Front. Plant Sci.">
        <title>Red Clover (Trifolium pratense) and Zigzag Clover (T. medium) - A Picture of Genomic Similarities and Differences.</title>
        <authorList>
            <person name="Dluhosova J."/>
            <person name="Istvanek J."/>
            <person name="Nedelnik J."/>
            <person name="Repkova J."/>
        </authorList>
    </citation>
    <scope>NUCLEOTIDE SEQUENCE [LARGE SCALE GENOMIC DNA]</scope>
    <source>
        <strain evidence="2">cv. 10/8</strain>
        <tissue evidence="1">Leaf</tissue>
    </source>
</reference>
<evidence type="ECO:0000313" key="2">
    <source>
        <dbReference type="Proteomes" id="UP000265520"/>
    </source>
</evidence>
<comment type="caution">
    <text evidence="1">The sequence shown here is derived from an EMBL/GenBank/DDBJ whole genome shotgun (WGS) entry which is preliminary data.</text>
</comment>
<proteinExistence type="predicted"/>
<dbReference type="AlphaFoldDB" id="A0A392TNL2"/>
<feature type="non-terminal residue" evidence="1">
    <location>
        <position position="52"/>
    </location>
</feature>
<name>A0A392TNL2_9FABA</name>
<dbReference type="Proteomes" id="UP000265520">
    <property type="component" value="Unassembled WGS sequence"/>
</dbReference>
<dbReference type="EMBL" id="LXQA010605386">
    <property type="protein sequence ID" value="MCI61740.1"/>
    <property type="molecule type" value="Genomic_DNA"/>
</dbReference>
<organism evidence="1 2">
    <name type="scientific">Trifolium medium</name>
    <dbReference type="NCBI Taxonomy" id="97028"/>
    <lineage>
        <taxon>Eukaryota</taxon>
        <taxon>Viridiplantae</taxon>
        <taxon>Streptophyta</taxon>
        <taxon>Embryophyta</taxon>
        <taxon>Tracheophyta</taxon>
        <taxon>Spermatophyta</taxon>
        <taxon>Magnoliopsida</taxon>
        <taxon>eudicotyledons</taxon>
        <taxon>Gunneridae</taxon>
        <taxon>Pentapetalae</taxon>
        <taxon>rosids</taxon>
        <taxon>fabids</taxon>
        <taxon>Fabales</taxon>
        <taxon>Fabaceae</taxon>
        <taxon>Papilionoideae</taxon>
        <taxon>50 kb inversion clade</taxon>
        <taxon>NPAAA clade</taxon>
        <taxon>Hologalegina</taxon>
        <taxon>IRL clade</taxon>
        <taxon>Trifolieae</taxon>
        <taxon>Trifolium</taxon>
    </lineage>
</organism>
<evidence type="ECO:0000313" key="1">
    <source>
        <dbReference type="EMBL" id="MCI61740.1"/>
    </source>
</evidence>